<keyword evidence="5" id="KW-0132">Cell division</keyword>
<dbReference type="GO" id="GO:0051383">
    <property type="term" value="P:kinetochore organization"/>
    <property type="evidence" value="ECO:0007669"/>
    <property type="project" value="TreeGrafter"/>
</dbReference>
<dbReference type="GO" id="GO:0045132">
    <property type="term" value="P:meiotic chromosome segregation"/>
    <property type="evidence" value="ECO:0007669"/>
    <property type="project" value="TreeGrafter"/>
</dbReference>
<evidence type="ECO:0000259" key="14">
    <source>
        <dbReference type="Pfam" id="PF18595"/>
    </source>
</evidence>
<reference evidence="15 16" key="1">
    <citation type="journal article" date="2014" name="Genome Biol. Evol.">
        <title>The secreted proteins of Achlya hypogyna and Thraustotheca clavata identify the ancestral oomycete secretome and reveal gene acquisitions by horizontal gene transfer.</title>
        <authorList>
            <person name="Misner I."/>
            <person name="Blouin N."/>
            <person name="Leonard G."/>
            <person name="Richards T.A."/>
            <person name="Lane C.E."/>
        </authorList>
    </citation>
    <scope>NUCLEOTIDE SEQUENCE [LARGE SCALE GENOMIC DNA]</scope>
    <source>
        <strain evidence="15 16">ATCC 34112</strain>
    </source>
</reference>
<dbReference type="Proteomes" id="UP000243217">
    <property type="component" value="Unassembled WGS sequence"/>
</dbReference>
<dbReference type="GO" id="GO:0005634">
    <property type="term" value="C:nucleus"/>
    <property type="evidence" value="ECO:0007669"/>
    <property type="project" value="UniProtKB-SubCell"/>
</dbReference>
<keyword evidence="7" id="KW-0995">Kinetochore</keyword>
<gene>
    <name evidence="15" type="ORF">THRCLA_06603</name>
</gene>
<sequence length="443" mass="52174">MNERKNYSFPIVKMSDLFTYLHEMKINFSEDDIRNCDPAAVRRLMEEFIHILMDMKKEDINQPDLAGLSMLEYPQLYDDSIPEITYYRTVSRLMTVVGIHDFGWNDVHKPTLKRIRRIFSALLNFTRFKEQQMIFLSAHEKQSEEAANLLEQEKEKNRRLKLELERLKMEKEKNAPMIQQAMEECLELESEINVLNKRQAVFRHENAGLKNQNNQLRDDYASVQIAVLEAKKTIEKLRGKIVSSPARFQSDIAKLSDQVERGKDELGLLDQRTTELDKIHDVFSRADKEINKVIELMHETEVDTERVKKEKEKVKMQHQQIEENYNKAKQAATHHSRLLKLMAQRNEQMEQYKQQASSKMQAAQHALATVTAELTEVRSKNKDKEQKIQALRATAQEIKRKTHVEQQEYERQLREMEEVYALMESKVKEYNRGLLQSIPKPAP</sequence>
<evidence type="ECO:0000256" key="6">
    <source>
        <dbReference type="ARBA" id="ARBA00022776"/>
    </source>
</evidence>
<dbReference type="OrthoDB" id="8194677at2759"/>
<evidence type="ECO:0000256" key="3">
    <source>
        <dbReference type="ARBA" id="ARBA00005498"/>
    </source>
</evidence>
<evidence type="ECO:0000259" key="13">
    <source>
        <dbReference type="Pfam" id="PF03800"/>
    </source>
</evidence>
<dbReference type="GO" id="GO:0051301">
    <property type="term" value="P:cell division"/>
    <property type="evidence" value="ECO:0007669"/>
    <property type="project" value="UniProtKB-KW"/>
</dbReference>
<evidence type="ECO:0000256" key="8">
    <source>
        <dbReference type="ARBA" id="ARBA00023054"/>
    </source>
</evidence>
<accession>A0A1V9ZMB2</accession>
<evidence type="ECO:0000256" key="4">
    <source>
        <dbReference type="ARBA" id="ARBA00022454"/>
    </source>
</evidence>
<evidence type="ECO:0000256" key="2">
    <source>
        <dbReference type="ARBA" id="ARBA00004629"/>
    </source>
</evidence>
<name>A0A1V9ZMB2_9STRA</name>
<dbReference type="AlphaFoldDB" id="A0A1V9ZMB2"/>
<keyword evidence="8 12" id="KW-0175">Coiled coil</keyword>
<dbReference type="InterPro" id="IPR005549">
    <property type="entry name" value="Kinetochore_Nuf2_N"/>
</dbReference>
<dbReference type="GO" id="GO:0051315">
    <property type="term" value="P:attachment of mitotic spindle microtubules to kinetochore"/>
    <property type="evidence" value="ECO:0007669"/>
    <property type="project" value="TreeGrafter"/>
</dbReference>
<evidence type="ECO:0000256" key="10">
    <source>
        <dbReference type="ARBA" id="ARBA00023306"/>
    </source>
</evidence>
<evidence type="ECO:0000256" key="9">
    <source>
        <dbReference type="ARBA" id="ARBA00023242"/>
    </source>
</evidence>
<evidence type="ECO:0000256" key="5">
    <source>
        <dbReference type="ARBA" id="ARBA00022618"/>
    </source>
</evidence>
<evidence type="ECO:0000256" key="7">
    <source>
        <dbReference type="ARBA" id="ARBA00022838"/>
    </source>
</evidence>
<comment type="caution">
    <text evidence="15">The sequence shown here is derived from an EMBL/GenBank/DDBJ whole genome shotgun (WGS) entry which is preliminary data.</text>
</comment>
<dbReference type="InterPro" id="IPR041112">
    <property type="entry name" value="Nuf2_DHR10-like"/>
</dbReference>
<dbReference type="Gene3D" id="1.10.418.60">
    <property type="entry name" value="Ncd80 complex, Nuf2 subunit"/>
    <property type="match status" value="1"/>
</dbReference>
<proteinExistence type="inferred from homology"/>
<dbReference type="GO" id="GO:0007052">
    <property type="term" value="P:mitotic spindle organization"/>
    <property type="evidence" value="ECO:0007669"/>
    <property type="project" value="TreeGrafter"/>
</dbReference>
<feature type="coiled-coil region" evidence="12">
    <location>
        <begin position="136"/>
        <end position="226"/>
    </location>
</feature>
<keyword evidence="9" id="KW-0539">Nucleus</keyword>
<protein>
    <submittedName>
        <fullName evidence="15">Kinetochore protein NUF2</fullName>
    </submittedName>
</protein>
<dbReference type="PANTHER" id="PTHR21650:SF2">
    <property type="entry name" value="KINETOCHORE PROTEIN NUF2"/>
    <property type="match status" value="1"/>
</dbReference>
<evidence type="ECO:0000256" key="11">
    <source>
        <dbReference type="ARBA" id="ARBA00023328"/>
    </source>
</evidence>
<comment type="subcellular location">
    <subcellularLocation>
        <location evidence="2">Chromosome</location>
        <location evidence="2">Centromere</location>
        <location evidence="2">Kinetochore</location>
    </subcellularLocation>
    <subcellularLocation>
        <location evidence="1">Nucleus</location>
    </subcellularLocation>
</comment>
<keyword evidence="16" id="KW-1185">Reference proteome</keyword>
<organism evidence="15 16">
    <name type="scientific">Thraustotheca clavata</name>
    <dbReference type="NCBI Taxonomy" id="74557"/>
    <lineage>
        <taxon>Eukaryota</taxon>
        <taxon>Sar</taxon>
        <taxon>Stramenopiles</taxon>
        <taxon>Oomycota</taxon>
        <taxon>Saprolegniomycetes</taxon>
        <taxon>Saprolegniales</taxon>
        <taxon>Achlyaceae</taxon>
        <taxon>Thraustotheca</taxon>
    </lineage>
</organism>
<feature type="coiled-coil region" evidence="12">
    <location>
        <begin position="304"/>
        <end position="433"/>
    </location>
</feature>
<dbReference type="GO" id="GO:0031262">
    <property type="term" value="C:Ndc80 complex"/>
    <property type="evidence" value="ECO:0007669"/>
    <property type="project" value="InterPro"/>
</dbReference>
<evidence type="ECO:0000313" key="16">
    <source>
        <dbReference type="Proteomes" id="UP000243217"/>
    </source>
</evidence>
<dbReference type="Pfam" id="PF03800">
    <property type="entry name" value="Nuf2"/>
    <property type="match status" value="1"/>
</dbReference>
<keyword evidence="4" id="KW-0158">Chromosome</keyword>
<keyword evidence="6" id="KW-0498">Mitosis</keyword>
<comment type="similarity">
    <text evidence="3">Belongs to the NUF2 family.</text>
</comment>
<dbReference type="EMBL" id="JNBS01001826">
    <property type="protein sequence ID" value="OQR99123.1"/>
    <property type="molecule type" value="Genomic_DNA"/>
</dbReference>
<dbReference type="InterPro" id="IPR038275">
    <property type="entry name" value="Nuf2_N_sf"/>
</dbReference>
<feature type="domain" description="Nuf2 DHR10-like" evidence="14">
    <location>
        <begin position="256"/>
        <end position="370"/>
    </location>
</feature>
<feature type="domain" description="Kinetochore protein Nuf2 N-terminal" evidence="13">
    <location>
        <begin position="6"/>
        <end position="142"/>
    </location>
</feature>
<evidence type="ECO:0000256" key="1">
    <source>
        <dbReference type="ARBA" id="ARBA00004123"/>
    </source>
</evidence>
<keyword evidence="11" id="KW-0137">Centromere</keyword>
<dbReference type="GO" id="GO:0044877">
    <property type="term" value="F:protein-containing complex binding"/>
    <property type="evidence" value="ECO:0007669"/>
    <property type="project" value="TreeGrafter"/>
</dbReference>
<dbReference type="PANTHER" id="PTHR21650">
    <property type="entry name" value="MEMBRALIN/KINETOCHORE PROTEIN NUF2"/>
    <property type="match status" value="1"/>
</dbReference>
<evidence type="ECO:0000313" key="15">
    <source>
        <dbReference type="EMBL" id="OQR99123.1"/>
    </source>
</evidence>
<keyword evidence="10" id="KW-0131">Cell cycle</keyword>
<evidence type="ECO:0000256" key="12">
    <source>
        <dbReference type="SAM" id="Coils"/>
    </source>
</evidence>
<dbReference type="STRING" id="74557.A0A1V9ZMB2"/>
<dbReference type="Pfam" id="PF18595">
    <property type="entry name" value="Nuf2_DHR10-like"/>
    <property type="match status" value="1"/>
</dbReference>